<keyword evidence="5" id="KW-1015">Disulfide bond</keyword>
<evidence type="ECO:0000256" key="8">
    <source>
        <dbReference type="SAM" id="SignalP"/>
    </source>
</evidence>
<dbReference type="InterPro" id="IPR003599">
    <property type="entry name" value="Ig_sub"/>
</dbReference>
<organism evidence="11 12">
    <name type="scientific">Drosophila arizonae</name>
    <name type="common">Fruit fly</name>
    <dbReference type="NCBI Taxonomy" id="7263"/>
    <lineage>
        <taxon>Eukaryota</taxon>
        <taxon>Metazoa</taxon>
        <taxon>Ecdysozoa</taxon>
        <taxon>Arthropoda</taxon>
        <taxon>Hexapoda</taxon>
        <taxon>Insecta</taxon>
        <taxon>Pterygota</taxon>
        <taxon>Neoptera</taxon>
        <taxon>Endopterygota</taxon>
        <taxon>Diptera</taxon>
        <taxon>Brachycera</taxon>
        <taxon>Muscomorpha</taxon>
        <taxon>Ephydroidea</taxon>
        <taxon>Drosophilidae</taxon>
        <taxon>Drosophila</taxon>
    </lineage>
</organism>
<feature type="domain" description="Ig-like" evidence="9">
    <location>
        <begin position="250"/>
        <end position="338"/>
    </location>
</feature>
<feature type="domain" description="Ig-like" evidence="9">
    <location>
        <begin position="349"/>
        <end position="435"/>
    </location>
</feature>
<feature type="domain" description="Ig-like" evidence="9">
    <location>
        <begin position="144"/>
        <end position="243"/>
    </location>
</feature>
<dbReference type="SMART" id="SM00060">
    <property type="entry name" value="FN3"/>
    <property type="match status" value="1"/>
</dbReference>
<feature type="domain" description="Ig-like" evidence="9">
    <location>
        <begin position="39"/>
        <end position="139"/>
    </location>
</feature>
<dbReference type="Pfam" id="PF13927">
    <property type="entry name" value="Ig_3"/>
    <property type="match status" value="2"/>
</dbReference>
<sequence>MNCNKNMKKSFQFLFIFCFIKSILGMKDAFIQTIESLIGENVYLPCNVSTNEGDEAVLVLWYRDDKGTPIYSVDMRGGMSKAPKRWSDETVFGERAFFAFENEPGKLSIEKVNANDSGIYRCRVDFLRAQTYNTRIMLNVITPPKQVVIRDGANVERSTVVGPYSEGDVVALKCQVIGGYPTPTITWYRDGVEIPSTTTILPGGKVLQNEIVLGPLGRNDLNSKLVCKAVNHPRASVVEAVVQIDMNFAPLNIRLLGAYQPLSAGRRYDLLCQSAGSRPPAVITWWQNGVRLEKTTETTSSDGNQTTSTLSINLSKNDAGKFLSCKAYNHAINSEPLEDGWKLDIQYIPEAYVRLGTSLDANSLREGTDVYFDCFVVAHPQVFRIEWRHNNEPLLHNISQGVIISNHSLVLQGVTRDTAGNYTCVGFNAEGEGISEPFMLNILYAPTCAQNQSRIYGVAKHEEAQIKCVVDANPREVDFSWTFNNSAESIDVATNHIYRLGTTSVLTYTPVTELDYGTLLCVATNKIGRQRVPCIYHIIAAGRPDQVHNCTLLNISMTSLTATCSDGFNGGLSQLFILELQDANTKELKANITSSVPRFTVSGLAPGNVYVLSIYAFNSKGRSDPTIINAAMLRMPEKQLTFEQTNKPHAELLFSPMISLTIGLTLAVFIAIFAIVLALRIPCAASTRRRQKTVSNGSESRDVSPGPSIQSVGKDMDESDDRNPDVVPEMIDYDEQRECARKRQLISTIDTTSCNPRRNLLVNAPLEQSVNTSDGVFCAAHNIGFCTLRSDRPNPAKQPIRTLPVNVTPHVYSNAIAQCTLPRQSYRNDWARYKTNVATTSHVALNSTFHQLPTTSEKSNLHLTREAAEEYAGSSSSVSNSSMISTSKAIAQSRCRTIALHHMTQAQAGRVPVGAPANVINSIEQSQSDDEVTVQTPLMIKRDSSV</sequence>
<dbReference type="Proteomes" id="UP000694904">
    <property type="component" value="Chromosome 2"/>
</dbReference>
<reference evidence="11" key="1">
    <citation type="journal article" date="1997" name="Nucleic Acids Res.">
        <title>tRNAscan-SE: a program for improved detection of transfer RNA genes in genomic sequence.</title>
        <authorList>
            <person name="Lowe T.M."/>
            <person name="Eddy S.R."/>
        </authorList>
    </citation>
    <scope>NUCLEOTIDE SEQUENCE [LARGE SCALE GENOMIC DNA]</scope>
</reference>
<keyword evidence="3 7" id="KW-1133">Transmembrane helix</keyword>
<evidence type="ECO:0000313" key="11">
    <source>
        <dbReference type="Proteomes" id="UP000694904"/>
    </source>
</evidence>
<dbReference type="PANTHER" id="PTHR23278">
    <property type="entry name" value="SIDESTEP PROTEIN"/>
    <property type="match status" value="1"/>
</dbReference>
<feature type="transmembrane region" description="Helical" evidence="7">
    <location>
        <begin position="653"/>
        <end position="679"/>
    </location>
</feature>
<dbReference type="Pfam" id="PF08205">
    <property type="entry name" value="C2-set_2"/>
    <property type="match status" value="2"/>
</dbReference>
<evidence type="ECO:0000256" key="1">
    <source>
        <dbReference type="ARBA" id="ARBA00004167"/>
    </source>
</evidence>
<dbReference type="InterPro" id="IPR036116">
    <property type="entry name" value="FN3_sf"/>
</dbReference>
<dbReference type="PANTHER" id="PTHR23278:SF25">
    <property type="entry name" value="GH14967P"/>
    <property type="match status" value="1"/>
</dbReference>
<dbReference type="CDD" id="cd00063">
    <property type="entry name" value="FN3"/>
    <property type="match status" value="1"/>
</dbReference>
<reference evidence="12" key="3">
    <citation type="submission" date="2025-08" db="UniProtKB">
        <authorList>
            <consortium name="RefSeq"/>
        </authorList>
    </citation>
    <scope>IDENTIFICATION</scope>
    <source>
        <tissue evidence="12">Whole organism</tissue>
    </source>
</reference>
<keyword evidence="11" id="KW-1185">Reference proteome</keyword>
<feature type="signal peptide" evidence="8">
    <location>
        <begin position="1"/>
        <end position="25"/>
    </location>
</feature>
<keyword evidence="2 7" id="KW-0812">Transmembrane</keyword>
<gene>
    <name evidence="12" type="primary">LOC108608720</name>
</gene>
<evidence type="ECO:0000256" key="4">
    <source>
        <dbReference type="ARBA" id="ARBA00023136"/>
    </source>
</evidence>
<name>A0ABM1NL95_DROAR</name>
<dbReference type="CDD" id="cd00096">
    <property type="entry name" value="Ig"/>
    <property type="match status" value="1"/>
</dbReference>
<dbReference type="GeneID" id="108608720"/>
<reference evidence="11" key="2">
    <citation type="journal article" date="2016" name="G3 (Bethesda)">
        <title>Genome Evolution in Three Species of Cactophilic Drosophila.</title>
        <authorList>
            <person name="Sanchez-Flores A."/>
            <person name="Penazola F."/>
            <person name="Carpinteyro-Ponce J."/>
            <person name="Nazario-Yepiz N."/>
            <person name="Abreu-Goodger C."/>
            <person name="Machado C.A."/>
            <person name="Markow T.A."/>
        </authorList>
    </citation>
    <scope>NUCLEOTIDE SEQUENCE [LARGE SCALE GENOMIC DNA]</scope>
</reference>
<evidence type="ECO:0000256" key="3">
    <source>
        <dbReference type="ARBA" id="ARBA00022989"/>
    </source>
</evidence>
<dbReference type="InterPro" id="IPR013162">
    <property type="entry name" value="CD80_C2-set"/>
</dbReference>
<evidence type="ECO:0000256" key="5">
    <source>
        <dbReference type="ARBA" id="ARBA00023157"/>
    </source>
</evidence>
<dbReference type="SUPFAM" id="SSF49265">
    <property type="entry name" value="Fibronectin type III"/>
    <property type="match status" value="1"/>
</dbReference>
<dbReference type="InterPro" id="IPR003598">
    <property type="entry name" value="Ig_sub2"/>
</dbReference>
<dbReference type="InterPro" id="IPR036179">
    <property type="entry name" value="Ig-like_dom_sf"/>
</dbReference>
<comment type="subcellular location">
    <subcellularLocation>
        <location evidence="1">Membrane</location>
        <topology evidence="1">Single-pass membrane protein</topology>
    </subcellularLocation>
</comment>
<evidence type="ECO:0000256" key="2">
    <source>
        <dbReference type="ARBA" id="ARBA00022692"/>
    </source>
</evidence>
<evidence type="ECO:0000259" key="9">
    <source>
        <dbReference type="PROSITE" id="PS50835"/>
    </source>
</evidence>
<dbReference type="PROSITE" id="PS50853">
    <property type="entry name" value="FN3"/>
    <property type="match status" value="1"/>
</dbReference>
<dbReference type="SMART" id="SM00409">
    <property type="entry name" value="IG"/>
    <property type="match status" value="5"/>
</dbReference>
<evidence type="ECO:0000256" key="6">
    <source>
        <dbReference type="SAM" id="MobiDB-lite"/>
    </source>
</evidence>
<evidence type="ECO:0000313" key="12">
    <source>
        <dbReference type="RefSeq" id="XP_017855731.1"/>
    </source>
</evidence>
<feature type="domain" description="Fibronectin type-III" evidence="10">
    <location>
        <begin position="543"/>
        <end position="638"/>
    </location>
</feature>
<proteinExistence type="predicted"/>
<dbReference type="InterPro" id="IPR003961">
    <property type="entry name" value="FN3_dom"/>
</dbReference>
<protein>
    <submittedName>
        <fullName evidence="12">Hemicentin-2-like</fullName>
    </submittedName>
</protein>
<dbReference type="PROSITE" id="PS50835">
    <property type="entry name" value="IG_LIKE"/>
    <property type="match status" value="5"/>
</dbReference>
<dbReference type="InterPro" id="IPR013106">
    <property type="entry name" value="Ig_V-set"/>
</dbReference>
<feature type="region of interest" description="Disordered" evidence="6">
    <location>
        <begin position="689"/>
        <end position="724"/>
    </location>
</feature>
<dbReference type="RefSeq" id="XP_017855731.1">
    <property type="nucleotide sequence ID" value="XM_018000242.1"/>
</dbReference>
<dbReference type="Pfam" id="PF07686">
    <property type="entry name" value="V-set"/>
    <property type="match status" value="1"/>
</dbReference>
<dbReference type="InterPro" id="IPR013783">
    <property type="entry name" value="Ig-like_fold"/>
</dbReference>
<dbReference type="InterPro" id="IPR007110">
    <property type="entry name" value="Ig-like_dom"/>
</dbReference>
<evidence type="ECO:0000256" key="7">
    <source>
        <dbReference type="SAM" id="Phobius"/>
    </source>
</evidence>
<feature type="chain" id="PRO_5045825711" evidence="8">
    <location>
        <begin position="26"/>
        <end position="946"/>
    </location>
</feature>
<keyword evidence="4 7" id="KW-0472">Membrane</keyword>
<evidence type="ECO:0000259" key="10">
    <source>
        <dbReference type="PROSITE" id="PS50853"/>
    </source>
</evidence>
<accession>A0ABM1NL95</accession>
<dbReference type="Gene3D" id="2.60.40.10">
    <property type="entry name" value="Immunoglobulins"/>
    <property type="match status" value="6"/>
</dbReference>
<dbReference type="SUPFAM" id="SSF48726">
    <property type="entry name" value="Immunoglobulin"/>
    <property type="match status" value="5"/>
</dbReference>
<keyword evidence="8" id="KW-0732">Signal</keyword>
<dbReference type="SMART" id="SM00408">
    <property type="entry name" value="IGc2"/>
    <property type="match status" value="4"/>
</dbReference>
<feature type="domain" description="Ig-like" evidence="9">
    <location>
        <begin position="446"/>
        <end position="525"/>
    </location>
</feature>